<feature type="transmembrane region" description="Helical" evidence="1">
    <location>
        <begin position="231"/>
        <end position="252"/>
    </location>
</feature>
<protein>
    <recommendedName>
        <fullName evidence="2">Glycosyltransferase 2-like domain-containing protein</fullName>
    </recommendedName>
</protein>
<keyword evidence="1" id="KW-0812">Transmembrane</keyword>
<feature type="domain" description="Glycosyltransferase 2-like" evidence="2">
    <location>
        <begin position="11"/>
        <end position="155"/>
    </location>
</feature>
<dbReference type="AlphaFoldDB" id="E1YDN0"/>
<proteinExistence type="predicted"/>
<sequence>MKLIMHELKISVIVPVFNEAEIIGDLLLKIKKLYPDYEVIVINDGSTDNSAELSRKAGAVVYSHPYNIGNGAAIKSGIRVASGDILVFMDGDGQHDPADIAGLLQYMPEYDMVVGERTIKDHASFGRALGNNLYNWLASYVAKFYIKDLTSGFRAIKSKIARNFISLIPNTYSYPTTLTLSVLRSGWAVKYIPTEIKERKTGKSSIKFYRDGVRFFMIITKICTLYSPLRIFMPVGFTIFIIGLLNSLYTLILHSRFTNMSALLLLSSIIISMMGLVSEQICQMRHEGQEENHLPISKR</sequence>
<dbReference type="PANTHER" id="PTHR48090">
    <property type="entry name" value="UNDECAPRENYL-PHOSPHATE 4-DEOXY-4-FORMAMIDO-L-ARABINOSE TRANSFERASE-RELATED"/>
    <property type="match status" value="1"/>
</dbReference>
<feature type="transmembrane region" description="Helical" evidence="1">
    <location>
        <begin position="258"/>
        <end position="277"/>
    </location>
</feature>
<dbReference type="Gene3D" id="3.90.550.10">
    <property type="entry name" value="Spore Coat Polysaccharide Biosynthesis Protein SpsA, Chain A"/>
    <property type="match status" value="1"/>
</dbReference>
<dbReference type="EMBL" id="FR695868">
    <property type="protein sequence ID" value="CBX28674.1"/>
    <property type="molecule type" value="Genomic_DNA"/>
</dbReference>
<keyword evidence="1" id="KW-1133">Transmembrane helix</keyword>
<dbReference type="PANTHER" id="PTHR48090:SF7">
    <property type="entry name" value="RFBJ PROTEIN"/>
    <property type="match status" value="1"/>
</dbReference>
<evidence type="ECO:0000256" key="1">
    <source>
        <dbReference type="SAM" id="Phobius"/>
    </source>
</evidence>
<dbReference type="SUPFAM" id="SSF53448">
    <property type="entry name" value="Nucleotide-diphospho-sugar transferases"/>
    <property type="match status" value="1"/>
</dbReference>
<reference evidence="3" key="1">
    <citation type="journal article" date="2011" name="Environ. Microbiol.">
        <title>Genomic insights into the metabolic potential of the polycyclic aromatic hydrocarbon degrading sulfate-reducing Deltaproteobacterium N47.</title>
        <authorList>
            <person name="Bergmann F."/>
            <person name="Selesi D."/>
            <person name="Weinmaier T."/>
            <person name="Tischler P."/>
            <person name="Rattei T."/>
            <person name="Meckenstock R.U."/>
        </authorList>
    </citation>
    <scope>NUCLEOTIDE SEQUENCE</scope>
</reference>
<dbReference type="Pfam" id="PF00535">
    <property type="entry name" value="Glycos_transf_2"/>
    <property type="match status" value="1"/>
</dbReference>
<organism evidence="3">
    <name type="scientific">uncultured Desulfobacterium sp</name>
    <dbReference type="NCBI Taxonomy" id="201089"/>
    <lineage>
        <taxon>Bacteria</taxon>
        <taxon>Pseudomonadati</taxon>
        <taxon>Thermodesulfobacteriota</taxon>
        <taxon>Desulfobacteria</taxon>
        <taxon>Desulfobacterales</taxon>
        <taxon>Desulfobacteriaceae</taxon>
        <taxon>Desulfobacterium</taxon>
        <taxon>environmental samples</taxon>
    </lineage>
</organism>
<keyword evidence="1" id="KW-0472">Membrane</keyword>
<evidence type="ECO:0000313" key="3">
    <source>
        <dbReference type="EMBL" id="CBX28674.1"/>
    </source>
</evidence>
<evidence type="ECO:0000259" key="2">
    <source>
        <dbReference type="Pfam" id="PF00535"/>
    </source>
</evidence>
<dbReference type="InterPro" id="IPR001173">
    <property type="entry name" value="Glyco_trans_2-like"/>
</dbReference>
<dbReference type="InterPro" id="IPR050256">
    <property type="entry name" value="Glycosyltransferase_2"/>
</dbReference>
<dbReference type="CAZy" id="GT2">
    <property type="family name" value="Glycosyltransferase Family 2"/>
</dbReference>
<gene>
    <name evidence="3" type="ORF">N47_G39980</name>
</gene>
<dbReference type="InterPro" id="IPR029044">
    <property type="entry name" value="Nucleotide-diphossugar_trans"/>
</dbReference>
<accession>E1YDN0</accession>
<dbReference type="CDD" id="cd04179">
    <property type="entry name" value="DPM_DPG-synthase_like"/>
    <property type="match status" value="1"/>
</dbReference>
<name>E1YDN0_9BACT</name>